<dbReference type="InterPro" id="IPR002716">
    <property type="entry name" value="PIN_dom"/>
</dbReference>
<dbReference type="InterPro" id="IPR050556">
    <property type="entry name" value="Type_II_TA_system_RNase"/>
</dbReference>
<dbReference type="SUPFAM" id="SSF88723">
    <property type="entry name" value="PIN domain-like"/>
    <property type="match status" value="1"/>
</dbReference>
<keyword evidence="5" id="KW-0378">Hydrolase</keyword>
<protein>
    <submittedName>
        <fullName evidence="9">Type II toxin-antitoxin system VapC family toxin</fullName>
    </submittedName>
</protein>
<reference evidence="9 10" key="2">
    <citation type="submission" date="2019-01" db="EMBL/GenBank/DDBJ databases">
        <title>Tautonia sociabilis, a novel thermotolerant planctomycete of Isosphaeraceae family, isolated from a 4000 m deep subterranean habitat.</title>
        <authorList>
            <person name="Kovaleva O.L."/>
            <person name="Elcheninov A.G."/>
            <person name="Van Heerden E."/>
            <person name="Toshchakov S.V."/>
            <person name="Novikov A."/>
            <person name="Bonch-Osmolovskaya E.A."/>
            <person name="Kublanov I.V."/>
        </authorList>
    </citation>
    <scope>NUCLEOTIDE SEQUENCE [LARGE SCALE GENOMIC DNA]</scope>
    <source>
        <strain evidence="9 10">GM2012</strain>
    </source>
</reference>
<evidence type="ECO:0000256" key="1">
    <source>
        <dbReference type="ARBA" id="ARBA00001946"/>
    </source>
</evidence>
<comment type="caution">
    <text evidence="9">The sequence shown here is derived from an EMBL/GenBank/DDBJ whole genome shotgun (WGS) entry which is preliminary data.</text>
</comment>
<proteinExistence type="inferred from homology"/>
<evidence type="ECO:0000313" key="9">
    <source>
        <dbReference type="EMBL" id="RUL86221.1"/>
    </source>
</evidence>
<sequence>MTYLLDTDHLSILQREQGAEFAALSSRLARVDPSELALSVISFHEQALGCHTYILRARSPADVVRGYEMLVRVLRAFAAAPVLPFDAKASAIFDDLAAHRPRVATMDLRIASIALARGLILLTRNVGDFGKIPGLRTEDWTF</sequence>
<dbReference type="RefSeq" id="WP_126726620.1">
    <property type="nucleotide sequence ID" value="NZ_RYZH01000033.1"/>
</dbReference>
<keyword evidence="10" id="KW-1185">Reference proteome</keyword>
<feature type="domain" description="PIN" evidence="8">
    <location>
        <begin position="4"/>
        <end position="126"/>
    </location>
</feature>
<keyword evidence="2" id="KW-1277">Toxin-antitoxin system</keyword>
<dbReference type="Pfam" id="PF01850">
    <property type="entry name" value="PIN"/>
    <property type="match status" value="1"/>
</dbReference>
<dbReference type="EMBL" id="RYZH01000033">
    <property type="protein sequence ID" value="RUL86221.1"/>
    <property type="molecule type" value="Genomic_DNA"/>
</dbReference>
<dbReference type="Proteomes" id="UP000280296">
    <property type="component" value="Unassembled WGS sequence"/>
</dbReference>
<dbReference type="GO" id="GO:0046872">
    <property type="term" value="F:metal ion binding"/>
    <property type="evidence" value="ECO:0007669"/>
    <property type="project" value="UniProtKB-KW"/>
</dbReference>
<name>A0A432MHE2_9BACT</name>
<evidence type="ECO:0000256" key="2">
    <source>
        <dbReference type="ARBA" id="ARBA00022649"/>
    </source>
</evidence>
<evidence type="ECO:0000256" key="3">
    <source>
        <dbReference type="ARBA" id="ARBA00022722"/>
    </source>
</evidence>
<evidence type="ECO:0000259" key="8">
    <source>
        <dbReference type="Pfam" id="PF01850"/>
    </source>
</evidence>
<dbReference type="InterPro" id="IPR029060">
    <property type="entry name" value="PIN-like_dom_sf"/>
</dbReference>
<evidence type="ECO:0000313" key="10">
    <source>
        <dbReference type="Proteomes" id="UP000280296"/>
    </source>
</evidence>
<dbReference type="CDD" id="cd09881">
    <property type="entry name" value="PIN_VapC4-5_FitB-like"/>
    <property type="match status" value="1"/>
</dbReference>
<dbReference type="PANTHER" id="PTHR33653">
    <property type="entry name" value="RIBONUCLEASE VAPC2"/>
    <property type="match status" value="1"/>
</dbReference>
<comment type="similarity">
    <text evidence="7">Belongs to the PINc/VapC protein family.</text>
</comment>
<dbReference type="PANTHER" id="PTHR33653:SF1">
    <property type="entry name" value="RIBONUCLEASE VAPC2"/>
    <property type="match status" value="1"/>
</dbReference>
<reference evidence="9 10" key="1">
    <citation type="submission" date="2018-12" db="EMBL/GenBank/DDBJ databases">
        <authorList>
            <person name="Toschakov S.V."/>
        </authorList>
    </citation>
    <scope>NUCLEOTIDE SEQUENCE [LARGE SCALE GENOMIC DNA]</scope>
    <source>
        <strain evidence="9 10">GM2012</strain>
    </source>
</reference>
<dbReference type="GO" id="GO:0016787">
    <property type="term" value="F:hydrolase activity"/>
    <property type="evidence" value="ECO:0007669"/>
    <property type="project" value="UniProtKB-KW"/>
</dbReference>
<dbReference type="GO" id="GO:0004518">
    <property type="term" value="F:nuclease activity"/>
    <property type="evidence" value="ECO:0007669"/>
    <property type="project" value="UniProtKB-KW"/>
</dbReference>
<keyword evidence="6" id="KW-0460">Magnesium</keyword>
<gene>
    <name evidence="9" type="ORF">TsocGM_16825</name>
</gene>
<evidence type="ECO:0000256" key="7">
    <source>
        <dbReference type="ARBA" id="ARBA00038093"/>
    </source>
</evidence>
<comment type="cofactor">
    <cofactor evidence="1">
        <name>Mg(2+)</name>
        <dbReference type="ChEBI" id="CHEBI:18420"/>
    </cofactor>
</comment>
<evidence type="ECO:0000256" key="4">
    <source>
        <dbReference type="ARBA" id="ARBA00022723"/>
    </source>
</evidence>
<organism evidence="9 10">
    <name type="scientific">Tautonia sociabilis</name>
    <dbReference type="NCBI Taxonomy" id="2080755"/>
    <lineage>
        <taxon>Bacteria</taxon>
        <taxon>Pseudomonadati</taxon>
        <taxon>Planctomycetota</taxon>
        <taxon>Planctomycetia</taxon>
        <taxon>Isosphaerales</taxon>
        <taxon>Isosphaeraceae</taxon>
        <taxon>Tautonia</taxon>
    </lineage>
</organism>
<keyword evidence="4" id="KW-0479">Metal-binding</keyword>
<dbReference type="OrthoDB" id="287714at2"/>
<evidence type="ECO:0000256" key="5">
    <source>
        <dbReference type="ARBA" id="ARBA00022801"/>
    </source>
</evidence>
<keyword evidence="3" id="KW-0540">Nuclease</keyword>
<dbReference type="Gene3D" id="3.40.50.1010">
    <property type="entry name" value="5'-nuclease"/>
    <property type="match status" value="1"/>
</dbReference>
<evidence type="ECO:0000256" key="6">
    <source>
        <dbReference type="ARBA" id="ARBA00022842"/>
    </source>
</evidence>
<accession>A0A432MHE2</accession>
<dbReference type="AlphaFoldDB" id="A0A432MHE2"/>